<sequence>MCGPSRVIVQLSIWLQILVATTAPSETNDLLSSSCPSFCDANNYYHKAKPCPPRRFCCRLKEAYFDCCTNSSLRLKDHIKNDYNCYGNKVLEWLAAYWKIVLAVCLPVGTFSVIAAVTLCSLQNIRQRRFQRQQSAMAELERTSKRAKRQLFNNKTKDMTIIDIFAHEVCLRSNSAASTVSGATVSSLGLPSPCVVVTSEENALQRDIVHIELQTLQPPPYTDAKPPQYADVYP</sequence>
<evidence type="ECO:0000313" key="3">
    <source>
        <dbReference type="EMBL" id="KAK2169724.1"/>
    </source>
</evidence>
<feature type="chain" id="PRO_5042030514" evidence="2">
    <location>
        <begin position="28"/>
        <end position="234"/>
    </location>
</feature>
<evidence type="ECO:0000256" key="1">
    <source>
        <dbReference type="SAM" id="Phobius"/>
    </source>
</evidence>
<keyword evidence="1" id="KW-1133">Transmembrane helix</keyword>
<proteinExistence type="predicted"/>
<evidence type="ECO:0000256" key="2">
    <source>
        <dbReference type="SAM" id="SignalP"/>
    </source>
</evidence>
<organism evidence="3 4">
    <name type="scientific">Paralvinella palmiformis</name>
    <dbReference type="NCBI Taxonomy" id="53620"/>
    <lineage>
        <taxon>Eukaryota</taxon>
        <taxon>Metazoa</taxon>
        <taxon>Spiralia</taxon>
        <taxon>Lophotrochozoa</taxon>
        <taxon>Annelida</taxon>
        <taxon>Polychaeta</taxon>
        <taxon>Sedentaria</taxon>
        <taxon>Canalipalpata</taxon>
        <taxon>Terebellida</taxon>
        <taxon>Terebelliformia</taxon>
        <taxon>Alvinellidae</taxon>
        <taxon>Paralvinella</taxon>
    </lineage>
</organism>
<comment type="caution">
    <text evidence="3">The sequence shown here is derived from an EMBL/GenBank/DDBJ whole genome shotgun (WGS) entry which is preliminary data.</text>
</comment>
<gene>
    <name evidence="3" type="ORF">LSH36_7g02008</name>
</gene>
<evidence type="ECO:0000313" key="4">
    <source>
        <dbReference type="Proteomes" id="UP001208570"/>
    </source>
</evidence>
<dbReference type="AlphaFoldDB" id="A0AAD9KEJ4"/>
<name>A0AAD9KEJ4_9ANNE</name>
<feature type="signal peptide" evidence="2">
    <location>
        <begin position="1"/>
        <end position="27"/>
    </location>
</feature>
<reference evidence="3" key="1">
    <citation type="journal article" date="2023" name="Mol. Biol. Evol.">
        <title>Third-Generation Sequencing Reveals the Adaptive Role of the Epigenome in Three Deep-Sea Polychaetes.</title>
        <authorList>
            <person name="Perez M."/>
            <person name="Aroh O."/>
            <person name="Sun Y."/>
            <person name="Lan Y."/>
            <person name="Juniper S.K."/>
            <person name="Young C.R."/>
            <person name="Angers B."/>
            <person name="Qian P.Y."/>
        </authorList>
    </citation>
    <scope>NUCLEOTIDE SEQUENCE</scope>
    <source>
        <strain evidence="3">P08H-3</strain>
    </source>
</reference>
<protein>
    <submittedName>
        <fullName evidence="3">Uncharacterized protein</fullName>
    </submittedName>
</protein>
<dbReference type="Proteomes" id="UP001208570">
    <property type="component" value="Unassembled WGS sequence"/>
</dbReference>
<feature type="transmembrane region" description="Helical" evidence="1">
    <location>
        <begin position="96"/>
        <end position="122"/>
    </location>
</feature>
<keyword evidence="1" id="KW-0472">Membrane</keyword>
<keyword evidence="4" id="KW-1185">Reference proteome</keyword>
<accession>A0AAD9KEJ4</accession>
<dbReference type="EMBL" id="JAODUP010000007">
    <property type="protein sequence ID" value="KAK2169724.1"/>
    <property type="molecule type" value="Genomic_DNA"/>
</dbReference>
<keyword evidence="2" id="KW-0732">Signal</keyword>
<keyword evidence="1" id="KW-0812">Transmembrane</keyword>